<reference evidence="1 2" key="2">
    <citation type="submission" date="2013-09" db="EMBL/GenBank/DDBJ databases">
        <title>Whole genome comparison of six Crocosphaera watsonii strains with differing phenotypes.</title>
        <authorList>
            <person name="Bench S.R."/>
            <person name="Heller P."/>
            <person name="Frank I."/>
            <person name="Arciniega M."/>
            <person name="Shilova I.N."/>
            <person name="Zehr J.P."/>
        </authorList>
    </citation>
    <scope>NUCLEOTIDE SEQUENCE [LARGE SCALE GENOMIC DNA]</scope>
    <source>
        <strain evidence="1 2">WH 0005</strain>
    </source>
</reference>
<evidence type="ECO:0000313" key="2">
    <source>
        <dbReference type="Proteomes" id="UP000017981"/>
    </source>
</evidence>
<dbReference type="Proteomes" id="UP000017981">
    <property type="component" value="Unassembled WGS sequence"/>
</dbReference>
<comment type="caution">
    <text evidence="1">The sequence shown here is derived from an EMBL/GenBank/DDBJ whole genome shotgun (WGS) entry which is preliminary data.</text>
</comment>
<dbReference type="Gene3D" id="2.150.10.10">
    <property type="entry name" value="Serralysin-like metalloprotease, C-terminal"/>
    <property type="match status" value="1"/>
</dbReference>
<accession>T2IWQ6</accession>
<dbReference type="InterPro" id="IPR011049">
    <property type="entry name" value="Serralysin-like_metalloprot_C"/>
</dbReference>
<sequence>MGRNIATGGADADQFWIANAEIPESANTITDFELGVDVLGVALGIGFEDLTLTQDAANTSIALGGDRLAILLDTTATDLSADNFVFV</sequence>
<gene>
    <name evidence="1" type="ORF">CWATWH0005_2512</name>
</gene>
<proteinExistence type="predicted"/>
<dbReference type="AlphaFoldDB" id="T2IWQ6"/>
<name>T2IWQ6_CROWT</name>
<protein>
    <submittedName>
        <fullName evidence="1">Hemolysin-type calcium-binding region</fullName>
    </submittedName>
</protein>
<organism evidence="1 2">
    <name type="scientific">Crocosphaera watsonii WH 0005</name>
    <dbReference type="NCBI Taxonomy" id="423472"/>
    <lineage>
        <taxon>Bacteria</taxon>
        <taxon>Bacillati</taxon>
        <taxon>Cyanobacteriota</taxon>
        <taxon>Cyanophyceae</taxon>
        <taxon>Oscillatoriophycideae</taxon>
        <taxon>Chroococcales</taxon>
        <taxon>Aphanothecaceae</taxon>
        <taxon>Crocosphaera</taxon>
    </lineage>
</organism>
<evidence type="ECO:0000313" key="1">
    <source>
        <dbReference type="EMBL" id="CCQ57242.1"/>
    </source>
</evidence>
<dbReference type="EMBL" id="CAQL01000784">
    <property type="protein sequence ID" value="CCQ57242.1"/>
    <property type="molecule type" value="Genomic_DNA"/>
</dbReference>
<reference evidence="1 2" key="1">
    <citation type="submission" date="2013-01" db="EMBL/GenBank/DDBJ databases">
        <authorList>
            <person name="Bench S."/>
        </authorList>
    </citation>
    <scope>NUCLEOTIDE SEQUENCE [LARGE SCALE GENOMIC DNA]</scope>
    <source>
        <strain evidence="1 2">WH 0005</strain>
    </source>
</reference>
<dbReference type="SUPFAM" id="SSF51120">
    <property type="entry name" value="beta-Roll"/>
    <property type="match status" value="1"/>
</dbReference>